<dbReference type="KEGG" id="mpl:Mpal_2036"/>
<dbReference type="Proteomes" id="UP000002457">
    <property type="component" value="Chromosome"/>
</dbReference>
<dbReference type="RefSeq" id="WP_012618654.1">
    <property type="nucleotide sequence ID" value="NC_011832.1"/>
</dbReference>
<sequence>MPSRDAALTDSTNIWICRELGNIEGLAPSLANQVIIFAQQGRRMEASRVIDDALSLARKGDYPPLAAQIREMKEEFQLR</sequence>
<gene>
    <name evidence="1" type="ordered locus">Mpal_2036</name>
</gene>
<organism evidence="1 2">
    <name type="scientific">Methanosphaerula palustris (strain ATCC BAA-1556 / DSM 19958 / E1-9c)</name>
    <dbReference type="NCBI Taxonomy" id="521011"/>
    <lineage>
        <taxon>Archaea</taxon>
        <taxon>Methanobacteriati</taxon>
        <taxon>Methanobacteriota</taxon>
        <taxon>Stenosarchaea group</taxon>
        <taxon>Methanomicrobia</taxon>
        <taxon>Methanomicrobiales</taxon>
        <taxon>Methanoregulaceae</taxon>
        <taxon>Methanosphaerula</taxon>
    </lineage>
</organism>
<protein>
    <submittedName>
        <fullName evidence="1">Uncharacterized protein</fullName>
    </submittedName>
</protein>
<evidence type="ECO:0000313" key="1">
    <source>
        <dbReference type="EMBL" id="ACL17335.1"/>
    </source>
</evidence>
<name>B8GDI4_METPE</name>
<dbReference type="AlphaFoldDB" id="B8GDI4"/>
<keyword evidence="2" id="KW-1185">Reference proteome</keyword>
<evidence type="ECO:0000313" key="2">
    <source>
        <dbReference type="Proteomes" id="UP000002457"/>
    </source>
</evidence>
<dbReference type="OrthoDB" id="137555at2157"/>
<dbReference type="HOGENOM" id="CLU_2597776_0_0_2"/>
<dbReference type="EMBL" id="CP001338">
    <property type="protein sequence ID" value="ACL17335.1"/>
    <property type="molecule type" value="Genomic_DNA"/>
</dbReference>
<accession>B8GDI4</accession>
<reference evidence="1 2" key="1">
    <citation type="journal article" date="2015" name="Genome Announc.">
        <title>Complete Genome Sequence of Methanosphaerula palustris E1-9CT, a Hydrogenotrophic Methanogen Isolated from a Minerotrophic Fen Peatland.</title>
        <authorList>
            <person name="Cadillo-Quiroz H."/>
            <person name="Browne P."/>
            <person name="Kyrpides N."/>
            <person name="Woyke T."/>
            <person name="Goodwin L."/>
            <person name="Detter C."/>
            <person name="Yavitt J.B."/>
            <person name="Zinder S.H."/>
        </authorList>
    </citation>
    <scope>NUCLEOTIDE SEQUENCE [LARGE SCALE GENOMIC DNA]</scope>
    <source>
        <strain evidence="2">ATCC BAA-1556 / DSM 19958 / E1-9c</strain>
    </source>
</reference>
<dbReference type="GeneID" id="7272017"/>
<proteinExistence type="predicted"/>
<dbReference type="eggNOG" id="arCOG03047">
    <property type="taxonomic scope" value="Archaea"/>
</dbReference>